<feature type="repeat" description="TPR" evidence="7">
    <location>
        <begin position="36"/>
        <end position="69"/>
    </location>
</feature>
<feature type="compositionally biased region" description="Acidic residues" evidence="8">
    <location>
        <begin position="400"/>
        <end position="419"/>
    </location>
</feature>
<dbReference type="Pfam" id="PF00564">
    <property type="entry name" value="PB1"/>
    <property type="match status" value="1"/>
</dbReference>
<dbReference type="InterPro" id="IPR000270">
    <property type="entry name" value="PB1_dom"/>
</dbReference>
<dbReference type="InterPro" id="IPR019734">
    <property type="entry name" value="TPR_rpt"/>
</dbReference>
<feature type="domain" description="PB1" evidence="9">
    <location>
        <begin position="449"/>
        <end position="538"/>
    </location>
</feature>
<comment type="caution">
    <text evidence="10">The sequence shown here is derived from an EMBL/GenBank/DDBJ whole genome shotgun (WGS) entry which is preliminary data.</text>
</comment>
<keyword evidence="3" id="KW-0728">SH3 domain</keyword>
<dbReference type="PANTHER" id="PTHR15175:SF0">
    <property type="entry name" value="SH3 DOMAIN-CONTAINING PROTEIN C23A1.17"/>
    <property type="match status" value="1"/>
</dbReference>
<dbReference type="Gene3D" id="1.25.40.10">
    <property type="entry name" value="Tetratricopeptide repeat domain"/>
    <property type="match status" value="1"/>
</dbReference>
<comment type="similarity">
    <text evidence="2">Belongs to the NCF2/NOXA1 family.</text>
</comment>
<evidence type="ECO:0000256" key="7">
    <source>
        <dbReference type="PROSITE-ProRule" id="PRU00339"/>
    </source>
</evidence>
<comment type="subcellular location">
    <subcellularLocation>
        <location evidence="1">Cytoplasm</location>
    </subcellularLocation>
</comment>
<evidence type="ECO:0000256" key="2">
    <source>
        <dbReference type="ARBA" id="ARBA00008051"/>
    </source>
</evidence>
<dbReference type="InterPro" id="IPR053793">
    <property type="entry name" value="PB1-like"/>
</dbReference>
<evidence type="ECO:0000256" key="1">
    <source>
        <dbReference type="ARBA" id="ARBA00004496"/>
    </source>
</evidence>
<keyword evidence="5" id="KW-0677">Repeat</keyword>
<dbReference type="EMBL" id="QGMK01002101">
    <property type="protein sequence ID" value="TVY60811.1"/>
    <property type="molecule type" value="Genomic_DNA"/>
</dbReference>
<protein>
    <submittedName>
        <fullName evidence="10">Neutrophil cytosol factor</fullName>
    </submittedName>
</protein>
<dbReference type="PROSITE" id="PS50005">
    <property type="entry name" value="TPR"/>
    <property type="match status" value="1"/>
</dbReference>
<evidence type="ECO:0000313" key="11">
    <source>
        <dbReference type="Proteomes" id="UP000469558"/>
    </source>
</evidence>
<keyword evidence="6 7" id="KW-0802">TPR repeat</keyword>
<dbReference type="FunFam" id="1.25.40.10:FF:000017">
    <property type="entry name" value="NADPH oxidase regulator NoxR"/>
    <property type="match status" value="1"/>
</dbReference>
<evidence type="ECO:0000313" key="10">
    <source>
        <dbReference type="EMBL" id="TVY60811.1"/>
    </source>
</evidence>
<evidence type="ECO:0000259" key="9">
    <source>
        <dbReference type="PROSITE" id="PS51745"/>
    </source>
</evidence>
<evidence type="ECO:0000256" key="4">
    <source>
        <dbReference type="ARBA" id="ARBA00022490"/>
    </source>
</evidence>
<dbReference type="PANTHER" id="PTHR15175">
    <property type="entry name" value="NEUTROPHIL CYTOSOLIC FACTOR 2, NEUTROPHIL NADPH OXIDASE FACTOR 2"/>
    <property type="match status" value="1"/>
</dbReference>
<sequence>MSLKQEIETWVAALAHYDNNEFDDALKDFDGISDTSKILFNCGVIHATLGEHEKAVECYQRAVRLDQYLAVAYFQQGVSNFLVGDFEEALANFNDTLLYLRGNNMIDYAQLGLMFKLYSCEVLFNRGLCYIYLQQKEAGMQDFSFAVKEKVVEDHNVIDEAIREEAEGYTVFSIPVGVVYRPNQAKVKNLKTKDYLGKARLVAASDRSNAFTGFAGSEIKNAGKMDVKDDRPTENISYAASNLVKPGLQSKRQQSEPPIGRNVFPPTPPPEAEKSTAPGQMSRGMSVRNGPKPMPAKLNIEKARPNERYEVRDDGNGRSPNNNPPQRRGTSRTASEPRGPPARQYSSREPAREASRPAPRRRKSDDEEEDEYPGELYDMYRNSRGSNPKNGRRQQPRYIEEEEEYASDYDDGSFDENDFEMVSNTRPPPRSRATSSSGRGQSRKPDIRKIRVKVHAEDVRYIMIGAAVEFPDLVDKIREKFGLRKRFKIKVRDDDMPDGDMITLGDQDDLEMVVMSVKANAKRERLDMGKMEVWIQEV</sequence>
<feature type="compositionally biased region" description="Basic and acidic residues" evidence="8">
    <location>
        <begin position="299"/>
        <end position="316"/>
    </location>
</feature>
<dbReference type="SUPFAM" id="SSF48452">
    <property type="entry name" value="TPR-like"/>
    <property type="match status" value="1"/>
</dbReference>
<evidence type="ECO:0000256" key="6">
    <source>
        <dbReference type="ARBA" id="ARBA00022803"/>
    </source>
</evidence>
<proteinExistence type="inferred from homology"/>
<evidence type="ECO:0000256" key="5">
    <source>
        <dbReference type="ARBA" id="ARBA00022737"/>
    </source>
</evidence>
<keyword evidence="4" id="KW-0963">Cytoplasm</keyword>
<dbReference type="InterPro" id="IPR034892">
    <property type="entry name" value="PB1_NoxR"/>
</dbReference>
<organism evidence="10 11">
    <name type="scientific">Lachnellula suecica</name>
    <dbReference type="NCBI Taxonomy" id="602035"/>
    <lineage>
        <taxon>Eukaryota</taxon>
        <taxon>Fungi</taxon>
        <taxon>Dikarya</taxon>
        <taxon>Ascomycota</taxon>
        <taxon>Pezizomycotina</taxon>
        <taxon>Leotiomycetes</taxon>
        <taxon>Helotiales</taxon>
        <taxon>Lachnaceae</taxon>
        <taxon>Lachnellula</taxon>
    </lineage>
</organism>
<keyword evidence="11" id="KW-1185">Reference proteome</keyword>
<name>A0A8T9C077_9HELO</name>
<feature type="region of interest" description="Disordered" evidence="8">
    <location>
        <begin position="242"/>
        <end position="447"/>
    </location>
</feature>
<dbReference type="SMART" id="SM00028">
    <property type="entry name" value="TPR"/>
    <property type="match status" value="3"/>
</dbReference>
<dbReference type="AlphaFoldDB" id="A0A8T9C077"/>
<dbReference type="OrthoDB" id="9450131at2759"/>
<dbReference type="InterPro" id="IPR011990">
    <property type="entry name" value="TPR-like_helical_dom_sf"/>
</dbReference>
<dbReference type="PROSITE" id="PS51745">
    <property type="entry name" value="PB1"/>
    <property type="match status" value="1"/>
</dbReference>
<dbReference type="Pfam" id="PF00515">
    <property type="entry name" value="TPR_1"/>
    <property type="match status" value="1"/>
</dbReference>
<dbReference type="InterPro" id="IPR051864">
    <property type="entry name" value="NCF2_NOXA1"/>
</dbReference>
<dbReference type="GO" id="GO:0005737">
    <property type="term" value="C:cytoplasm"/>
    <property type="evidence" value="ECO:0007669"/>
    <property type="project" value="UniProtKB-SubCell"/>
</dbReference>
<reference evidence="10 11" key="1">
    <citation type="submission" date="2018-05" db="EMBL/GenBank/DDBJ databases">
        <title>Genome sequencing and assembly of the regulated plant pathogen Lachnellula willkommii and related sister species for the development of diagnostic species identification markers.</title>
        <authorList>
            <person name="Giroux E."/>
            <person name="Bilodeau G."/>
        </authorList>
    </citation>
    <scope>NUCLEOTIDE SEQUENCE [LARGE SCALE GENOMIC DNA]</scope>
    <source>
        <strain evidence="10 11">CBS 268.59</strain>
    </source>
</reference>
<dbReference type="CDD" id="cd06408">
    <property type="entry name" value="PB1_NoxR"/>
    <property type="match status" value="1"/>
</dbReference>
<evidence type="ECO:0000256" key="3">
    <source>
        <dbReference type="ARBA" id="ARBA00022443"/>
    </source>
</evidence>
<feature type="compositionally biased region" description="Low complexity" evidence="8">
    <location>
        <begin position="431"/>
        <end position="440"/>
    </location>
</feature>
<dbReference type="SUPFAM" id="SSF54277">
    <property type="entry name" value="CAD &amp; PB1 domains"/>
    <property type="match status" value="1"/>
</dbReference>
<gene>
    <name evidence="10" type="primary">NCF2</name>
    <name evidence="10" type="ORF">LSUE1_G007562</name>
</gene>
<accession>A0A8T9C077</accession>
<dbReference type="Gene3D" id="3.10.20.90">
    <property type="entry name" value="Phosphatidylinositol 3-kinase Catalytic Subunit, Chain A, domain 1"/>
    <property type="match status" value="1"/>
</dbReference>
<dbReference type="Proteomes" id="UP000469558">
    <property type="component" value="Unassembled WGS sequence"/>
</dbReference>
<evidence type="ECO:0000256" key="8">
    <source>
        <dbReference type="SAM" id="MobiDB-lite"/>
    </source>
</evidence>